<sequence length="65" mass="7469">MSEKLPHPEYEPVEAAYRIVVELIRAGEYSRTGTDSKSKAIIKTFDELKVHFEKSKKDINFGNIN</sequence>
<evidence type="ECO:0000313" key="2">
    <source>
        <dbReference type="Proteomes" id="UP000481739"/>
    </source>
</evidence>
<protein>
    <submittedName>
        <fullName evidence="1">Uncharacterized protein</fullName>
    </submittedName>
</protein>
<dbReference type="EMBL" id="WHZZ01000004">
    <property type="protein sequence ID" value="MQL48937.1"/>
    <property type="molecule type" value="Genomic_DNA"/>
</dbReference>
<organism evidence="1 2">
    <name type="scientific">Photorhabdus khanii</name>
    <dbReference type="NCBI Taxonomy" id="1004150"/>
    <lineage>
        <taxon>Bacteria</taxon>
        <taxon>Pseudomonadati</taxon>
        <taxon>Pseudomonadota</taxon>
        <taxon>Gammaproteobacteria</taxon>
        <taxon>Enterobacterales</taxon>
        <taxon>Morganellaceae</taxon>
        <taxon>Photorhabdus</taxon>
    </lineage>
</organism>
<reference evidence="1 2" key="1">
    <citation type="journal article" date="2019" name="Nature">
        <title>A new antibiotic selectively kills Gram-negative pathogens.</title>
        <authorList>
            <person name="Imai Y."/>
            <person name="Meyer K.J."/>
            <person name="Iinishi A."/>
            <person name="Favre-Godal Q."/>
            <person name="Green R."/>
            <person name="Manuse S."/>
            <person name="Caboni M."/>
            <person name="Mori M."/>
            <person name="Niles S."/>
            <person name="Ghiglieri M."/>
            <person name="Honrao C."/>
            <person name="Ma X."/>
            <person name="Guo J.J."/>
            <person name="Makriyannis A."/>
            <person name="Linares-Otoya L."/>
            <person name="Boehringer N."/>
            <person name="Wuisan Z.G."/>
            <person name="Kaur H."/>
            <person name="Wu R."/>
            <person name="Mateus A."/>
            <person name="Typas A."/>
            <person name="Savitski M.M."/>
            <person name="Espinoza J.L."/>
            <person name="O'Rourke A."/>
            <person name="Nelson K.E."/>
            <person name="Hiller S."/>
            <person name="Noinaj N."/>
            <person name="Schaeberle T.F."/>
            <person name="D'Onofrio A."/>
            <person name="Lewis K."/>
        </authorList>
    </citation>
    <scope>NUCLEOTIDE SEQUENCE [LARGE SCALE GENOMIC DNA]</scope>
    <source>
        <strain evidence="1 2">HGB 1456</strain>
    </source>
</reference>
<gene>
    <name evidence="1" type="ORF">GEA64_13610</name>
</gene>
<evidence type="ECO:0000313" key="1">
    <source>
        <dbReference type="EMBL" id="MQL48937.1"/>
    </source>
</evidence>
<dbReference type="AlphaFoldDB" id="A0A7C9GKK1"/>
<dbReference type="RefSeq" id="WP_036849715.1">
    <property type="nucleotide sequence ID" value="NZ_CAWOZU010000019.1"/>
</dbReference>
<dbReference type="Proteomes" id="UP000481739">
    <property type="component" value="Unassembled WGS sequence"/>
</dbReference>
<comment type="caution">
    <text evidence="1">The sequence shown here is derived from an EMBL/GenBank/DDBJ whole genome shotgun (WGS) entry which is preliminary data.</text>
</comment>
<proteinExistence type="predicted"/>
<name>A0A7C9GKK1_9GAMM</name>
<accession>A0A7C9GKK1</accession>